<evidence type="ECO:0000256" key="3">
    <source>
        <dbReference type="ARBA" id="ARBA00022676"/>
    </source>
</evidence>
<dbReference type="PANTHER" id="PTHR33908">
    <property type="entry name" value="MANNOSYLTRANSFERASE YKCB-RELATED"/>
    <property type="match status" value="1"/>
</dbReference>
<dbReference type="Proteomes" id="UP000321769">
    <property type="component" value="Unassembled WGS sequence"/>
</dbReference>
<evidence type="ECO:0000259" key="9">
    <source>
        <dbReference type="Pfam" id="PF13231"/>
    </source>
</evidence>
<dbReference type="EMBL" id="BJZQ01000005">
    <property type="protein sequence ID" value="GEO89072.1"/>
    <property type="molecule type" value="Genomic_DNA"/>
</dbReference>
<feature type="transmembrane region" description="Helical" evidence="8">
    <location>
        <begin position="331"/>
        <end position="351"/>
    </location>
</feature>
<dbReference type="RefSeq" id="WP_146826821.1">
    <property type="nucleotide sequence ID" value="NZ_BAAAYQ010000001.1"/>
</dbReference>
<dbReference type="GO" id="GO:0016763">
    <property type="term" value="F:pentosyltransferase activity"/>
    <property type="evidence" value="ECO:0007669"/>
    <property type="project" value="TreeGrafter"/>
</dbReference>
<dbReference type="Pfam" id="PF13231">
    <property type="entry name" value="PMT_2"/>
    <property type="match status" value="1"/>
</dbReference>
<dbReference type="OrthoDB" id="3778591at2"/>
<dbReference type="InterPro" id="IPR038731">
    <property type="entry name" value="RgtA/B/C-like"/>
</dbReference>
<proteinExistence type="predicted"/>
<feature type="transmembrane region" description="Helical" evidence="8">
    <location>
        <begin position="256"/>
        <end position="278"/>
    </location>
</feature>
<keyword evidence="3" id="KW-0328">Glycosyltransferase</keyword>
<gene>
    <name evidence="10" type="ORF">AFL01nite_13990</name>
</gene>
<dbReference type="InterPro" id="IPR050297">
    <property type="entry name" value="LipidA_mod_glycosyltrf_83"/>
</dbReference>
<evidence type="ECO:0000256" key="5">
    <source>
        <dbReference type="ARBA" id="ARBA00022692"/>
    </source>
</evidence>
<keyword evidence="4" id="KW-0808">Transferase</keyword>
<evidence type="ECO:0000256" key="2">
    <source>
        <dbReference type="ARBA" id="ARBA00022475"/>
    </source>
</evidence>
<sequence length="489" mass="50522">MTPTRTVLLVLLAATALRLPFLGVLPSPDEAGLLIIGEQWTPGDSLYGDYWVDRPPLLVALTALAAHAGGVVALRLIGLLAVVVTVVACSAAAGRVAGDRAARWAAAAAAVLTVSPWLGADRVNGELLATPWIALGIYAAIRAVETPRLGWGVATGAAIAGAVLTKQNHADAAVFAVVLLAAGAATGRVRPVVALRLASGALLGGLLVVAVVLLAAWTRGTAPADLFDALVSFRLRAADVMAADPEGAKTHRQTEMLLRALVGGQLVLAAGVLAAPLWRRLRSPAAVAVSAAVAFGCLSVLAGGSWWNHYLVELAAPVAVGTGLVAARTRVVVPALLAYAAAAAVVGAVLVRPVIDTADGPVAAGRMIADAAEPGDTVVNAWGRPDLVLASGLDSPYEHLWSLPIRTDDARLEAFGALVAGPDAPTWLVFRDSLDGWGMEHEAAQRTVESRYREVATVCGYGIWLVDGTERSVPTPPRDVRCKASTWLR</sequence>
<evidence type="ECO:0000313" key="11">
    <source>
        <dbReference type="Proteomes" id="UP000321769"/>
    </source>
</evidence>
<evidence type="ECO:0000256" key="4">
    <source>
        <dbReference type="ARBA" id="ARBA00022679"/>
    </source>
</evidence>
<name>A0A512HUE2_9ACTN</name>
<feature type="domain" description="Glycosyltransferase RgtA/B/C/D-like" evidence="9">
    <location>
        <begin position="53"/>
        <end position="213"/>
    </location>
</feature>
<dbReference type="GO" id="GO:0005886">
    <property type="term" value="C:plasma membrane"/>
    <property type="evidence" value="ECO:0007669"/>
    <property type="project" value="UniProtKB-SubCell"/>
</dbReference>
<dbReference type="PANTHER" id="PTHR33908:SF11">
    <property type="entry name" value="MEMBRANE PROTEIN"/>
    <property type="match status" value="1"/>
</dbReference>
<keyword evidence="11" id="KW-1185">Reference proteome</keyword>
<organism evidence="10 11">
    <name type="scientific">Aeromicrobium flavum</name>
    <dbReference type="NCBI Taxonomy" id="416568"/>
    <lineage>
        <taxon>Bacteria</taxon>
        <taxon>Bacillati</taxon>
        <taxon>Actinomycetota</taxon>
        <taxon>Actinomycetes</taxon>
        <taxon>Propionibacteriales</taxon>
        <taxon>Nocardioidaceae</taxon>
        <taxon>Aeromicrobium</taxon>
    </lineage>
</organism>
<dbReference type="AlphaFoldDB" id="A0A512HUE2"/>
<protein>
    <recommendedName>
        <fullName evidence="9">Glycosyltransferase RgtA/B/C/D-like domain-containing protein</fullName>
    </recommendedName>
</protein>
<feature type="transmembrane region" description="Helical" evidence="8">
    <location>
        <begin position="285"/>
        <end position="307"/>
    </location>
</feature>
<keyword evidence="5 8" id="KW-0812">Transmembrane</keyword>
<keyword evidence="6 8" id="KW-1133">Transmembrane helix</keyword>
<evidence type="ECO:0000313" key="10">
    <source>
        <dbReference type="EMBL" id="GEO89072.1"/>
    </source>
</evidence>
<keyword evidence="7 8" id="KW-0472">Membrane</keyword>
<accession>A0A512HUE2</accession>
<feature type="transmembrane region" description="Helical" evidence="8">
    <location>
        <begin position="194"/>
        <end position="217"/>
    </location>
</feature>
<keyword evidence="2" id="KW-1003">Cell membrane</keyword>
<evidence type="ECO:0000256" key="7">
    <source>
        <dbReference type="ARBA" id="ARBA00023136"/>
    </source>
</evidence>
<comment type="caution">
    <text evidence="10">The sequence shown here is derived from an EMBL/GenBank/DDBJ whole genome shotgun (WGS) entry which is preliminary data.</text>
</comment>
<reference evidence="10 11" key="1">
    <citation type="submission" date="2019-07" db="EMBL/GenBank/DDBJ databases">
        <title>Whole genome shotgun sequence of Aeromicrobium flavum NBRC 107625.</title>
        <authorList>
            <person name="Hosoyama A."/>
            <person name="Uohara A."/>
            <person name="Ohji S."/>
            <person name="Ichikawa N."/>
        </authorList>
    </citation>
    <scope>NUCLEOTIDE SEQUENCE [LARGE SCALE GENOMIC DNA]</scope>
    <source>
        <strain evidence="10 11">NBRC 107625</strain>
    </source>
</reference>
<evidence type="ECO:0000256" key="8">
    <source>
        <dbReference type="SAM" id="Phobius"/>
    </source>
</evidence>
<evidence type="ECO:0000256" key="1">
    <source>
        <dbReference type="ARBA" id="ARBA00004651"/>
    </source>
</evidence>
<dbReference type="GO" id="GO:0009103">
    <property type="term" value="P:lipopolysaccharide biosynthetic process"/>
    <property type="evidence" value="ECO:0007669"/>
    <property type="project" value="UniProtKB-ARBA"/>
</dbReference>
<evidence type="ECO:0000256" key="6">
    <source>
        <dbReference type="ARBA" id="ARBA00022989"/>
    </source>
</evidence>
<comment type="subcellular location">
    <subcellularLocation>
        <location evidence="1">Cell membrane</location>
        <topology evidence="1">Multi-pass membrane protein</topology>
    </subcellularLocation>
</comment>
<feature type="transmembrane region" description="Helical" evidence="8">
    <location>
        <begin position="57"/>
        <end position="89"/>
    </location>
</feature>